<dbReference type="CDD" id="cd06170">
    <property type="entry name" value="LuxR_C_like"/>
    <property type="match status" value="1"/>
</dbReference>
<proteinExistence type="predicted"/>
<dbReference type="Pfam" id="PF03472">
    <property type="entry name" value="Autoind_bind"/>
    <property type="match status" value="1"/>
</dbReference>
<dbReference type="Gene3D" id="3.30.450.80">
    <property type="entry name" value="Transcription factor LuxR-like, autoinducer-binding domain"/>
    <property type="match status" value="1"/>
</dbReference>
<dbReference type="RefSeq" id="WP_190786951.1">
    <property type="nucleotide sequence ID" value="NZ_JACXLC010000001.1"/>
</dbReference>
<protein>
    <submittedName>
        <fullName evidence="5">Autoinducer binding domain-containing protein</fullName>
    </submittedName>
</protein>
<dbReference type="Pfam" id="PF00196">
    <property type="entry name" value="GerE"/>
    <property type="match status" value="1"/>
</dbReference>
<gene>
    <name evidence="5" type="ORF">IB285_03935</name>
</gene>
<evidence type="ECO:0000313" key="5">
    <source>
        <dbReference type="EMBL" id="MBD2841405.1"/>
    </source>
</evidence>
<dbReference type="InterPro" id="IPR000792">
    <property type="entry name" value="Tscrpt_reg_LuxR_C"/>
</dbReference>
<dbReference type="PANTHER" id="PTHR44688:SF16">
    <property type="entry name" value="DNA-BINDING TRANSCRIPTIONAL ACTIVATOR DEVR_DOSR"/>
    <property type="match status" value="1"/>
</dbReference>
<dbReference type="SUPFAM" id="SSF46894">
    <property type="entry name" value="C-terminal effector domain of the bipartite response regulators"/>
    <property type="match status" value="1"/>
</dbReference>
<dbReference type="PANTHER" id="PTHR44688">
    <property type="entry name" value="DNA-BINDING TRANSCRIPTIONAL ACTIVATOR DEVR_DOSR"/>
    <property type="match status" value="1"/>
</dbReference>
<evidence type="ECO:0000259" key="4">
    <source>
        <dbReference type="PROSITE" id="PS50043"/>
    </source>
</evidence>
<dbReference type="PRINTS" id="PR00038">
    <property type="entry name" value="HTHLUXR"/>
</dbReference>
<dbReference type="EMBL" id="JACXLC010000001">
    <property type="protein sequence ID" value="MBD2841405.1"/>
    <property type="molecule type" value="Genomic_DNA"/>
</dbReference>
<dbReference type="InterPro" id="IPR005143">
    <property type="entry name" value="TF_LuxR_autoind-bd_dom"/>
</dbReference>
<keyword evidence="6" id="KW-1185">Reference proteome</keyword>
<dbReference type="InterPro" id="IPR036693">
    <property type="entry name" value="TF_LuxR_autoind-bd_dom_sf"/>
</dbReference>
<evidence type="ECO:0000256" key="3">
    <source>
        <dbReference type="ARBA" id="ARBA00023163"/>
    </source>
</evidence>
<accession>A0ABR8KLV7</accession>
<name>A0ABR8KLV7_9SPHN</name>
<dbReference type="Gene3D" id="1.10.10.10">
    <property type="entry name" value="Winged helix-like DNA-binding domain superfamily/Winged helix DNA-binding domain"/>
    <property type="match status" value="1"/>
</dbReference>
<keyword evidence="2" id="KW-0238">DNA-binding</keyword>
<dbReference type="SUPFAM" id="SSF75516">
    <property type="entry name" value="Pheromone-binding domain of LuxR-like quorum-sensing transcription factors"/>
    <property type="match status" value="1"/>
</dbReference>
<evidence type="ECO:0000256" key="1">
    <source>
        <dbReference type="ARBA" id="ARBA00023015"/>
    </source>
</evidence>
<dbReference type="SMART" id="SM00421">
    <property type="entry name" value="HTH_LUXR"/>
    <property type="match status" value="1"/>
</dbReference>
<dbReference type="Proteomes" id="UP000635384">
    <property type="component" value="Unassembled WGS sequence"/>
</dbReference>
<evidence type="ECO:0000313" key="6">
    <source>
        <dbReference type="Proteomes" id="UP000635384"/>
    </source>
</evidence>
<keyword evidence="1" id="KW-0805">Transcription regulation</keyword>
<keyword evidence="3" id="KW-0804">Transcription</keyword>
<dbReference type="InterPro" id="IPR016032">
    <property type="entry name" value="Sig_transdc_resp-reg_C-effctor"/>
</dbReference>
<sequence length="256" mass="28985">MQNFLIDFVSRFEAADGFDDKWACLVQTYAALGFNVVNYTVFPDAETHQDPVFIENFRNNWKEHYAARDYGSVDAMIPHVLGTNIPAIMYSVDERQPLDWPERARQLIAEAKEAGMERAVGFSHRNADGVVDGGVALGTDLLSETEFSKIVKDKLPLLYMIYSIAYHELHPERRQLAALETLKISPRQQDLLMALWDGLSNKQISERLGVSEVTVSFHLKQLRGKLGCHLNREIIPKAYHRGLLGNSARRALRAAD</sequence>
<organism evidence="5 6">
    <name type="scientific">Erythrobacter rubeus</name>
    <dbReference type="NCBI Taxonomy" id="2760803"/>
    <lineage>
        <taxon>Bacteria</taxon>
        <taxon>Pseudomonadati</taxon>
        <taxon>Pseudomonadota</taxon>
        <taxon>Alphaproteobacteria</taxon>
        <taxon>Sphingomonadales</taxon>
        <taxon>Erythrobacteraceae</taxon>
        <taxon>Erythrobacter/Porphyrobacter group</taxon>
        <taxon>Erythrobacter</taxon>
    </lineage>
</organism>
<dbReference type="InterPro" id="IPR036388">
    <property type="entry name" value="WH-like_DNA-bd_sf"/>
</dbReference>
<comment type="caution">
    <text evidence="5">The sequence shown here is derived from an EMBL/GenBank/DDBJ whole genome shotgun (WGS) entry which is preliminary data.</text>
</comment>
<evidence type="ECO:0000256" key="2">
    <source>
        <dbReference type="ARBA" id="ARBA00023125"/>
    </source>
</evidence>
<feature type="domain" description="HTH luxR-type" evidence="4">
    <location>
        <begin position="175"/>
        <end position="242"/>
    </location>
</feature>
<dbReference type="PROSITE" id="PS50043">
    <property type="entry name" value="HTH_LUXR_2"/>
    <property type="match status" value="1"/>
</dbReference>
<reference evidence="5 6" key="1">
    <citation type="submission" date="2020-09" db="EMBL/GenBank/DDBJ databases">
        <authorList>
            <person name="Yoon J.-W."/>
        </authorList>
    </citation>
    <scope>NUCLEOTIDE SEQUENCE [LARGE SCALE GENOMIC DNA]</scope>
    <source>
        <strain evidence="5 6">KMU-140</strain>
    </source>
</reference>